<dbReference type="GO" id="GO:0003677">
    <property type="term" value="F:DNA binding"/>
    <property type="evidence" value="ECO:0007669"/>
    <property type="project" value="UniProtKB-KW"/>
</dbReference>
<proteinExistence type="predicted"/>
<dbReference type="InterPro" id="IPR001387">
    <property type="entry name" value="Cro/C1-type_HTH"/>
</dbReference>
<dbReference type="PANTHER" id="PTHR46797">
    <property type="entry name" value="HTH-TYPE TRANSCRIPTIONAL REGULATOR"/>
    <property type="match status" value="1"/>
</dbReference>
<sequence>MNTIEDSINQRIAARIRLERESRGWSLTELAGLAGVSRAMIHKIERGESSPTATLLGRLSGAFGISMSTLIARAEMQEGRLLRCADQPVWSDPQSRYLRRHISPRGELELVQITLPAGSDIPMPASSYHQARQLIWLQEGELVFVEGEIRHEMRAGDCLALGPPNDCRFMNETGSPCVYLIVRLNLAGNPGSTRTATIDQSS</sequence>
<dbReference type="GO" id="GO:0005829">
    <property type="term" value="C:cytosol"/>
    <property type="evidence" value="ECO:0007669"/>
    <property type="project" value="TreeGrafter"/>
</dbReference>
<dbReference type="SUPFAM" id="SSF47413">
    <property type="entry name" value="lambda repressor-like DNA-binding domains"/>
    <property type="match status" value="1"/>
</dbReference>
<dbReference type="InterPro" id="IPR014710">
    <property type="entry name" value="RmlC-like_jellyroll"/>
</dbReference>
<dbReference type="CDD" id="cd02209">
    <property type="entry name" value="cupin_XRE_C"/>
    <property type="match status" value="1"/>
</dbReference>
<dbReference type="Gene3D" id="1.10.260.40">
    <property type="entry name" value="lambda repressor-like DNA-binding domains"/>
    <property type="match status" value="1"/>
</dbReference>
<keyword evidence="1" id="KW-0238">DNA-binding</keyword>
<dbReference type="RefSeq" id="WP_155107647.1">
    <property type="nucleotide sequence ID" value="NZ_WMJZ01000007.1"/>
</dbReference>
<dbReference type="Pfam" id="PF01381">
    <property type="entry name" value="HTH_3"/>
    <property type="match status" value="1"/>
</dbReference>
<dbReference type="PROSITE" id="PS50943">
    <property type="entry name" value="HTH_CROC1"/>
    <property type="match status" value="1"/>
</dbReference>
<reference evidence="3 4" key="1">
    <citation type="submission" date="2019-11" db="EMBL/GenBank/DDBJ databases">
        <title>Escherichia alba sp. nov. isolated from the gut of plastic-eating superworms Zophobas atratus.</title>
        <authorList>
            <person name="Yang Y."/>
        </authorList>
    </citation>
    <scope>NUCLEOTIDE SEQUENCE [LARGE SCALE GENOMIC DNA]</scope>
    <source>
        <strain evidence="4">BIT-B35</strain>
    </source>
</reference>
<evidence type="ECO:0000256" key="1">
    <source>
        <dbReference type="ARBA" id="ARBA00023125"/>
    </source>
</evidence>
<dbReference type="OrthoDB" id="9792093at2"/>
<keyword evidence="4" id="KW-1185">Reference proteome</keyword>
<dbReference type="Gene3D" id="2.60.120.10">
    <property type="entry name" value="Jelly Rolls"/>
    <property type="match status" value="1"/>
</dbReference>
<dbReference type="CDD" id="cd00093">
    <property type="entry name" value="HTH_XRE"/>
    <property type="match status" value="1"/>
</dbReference>
<dbReference type="AlphaFoldDB" id="A0A6L6IJ83"/>
<name>A0A6L6IJ83_9ENTR</name>
<dbReference type="PANTHER" id="PTHR46797:SF10">
    <property type="entry name" value="BLR1115 PROTEIN"/>
    <property type="match status" value="1"/>
</dbReference>
<dbReference type="GO" id="GO:0003700">
    <property type="term" value="F:DNA-binding transcription factor activity"/>
    <property type="evidence" value="ECO:0007669"/>
    <property type="project" value="TreeGrafter"/>
</dbReference>
<organism evidence="3 4">
    <name type="scientific">Intestinirhabdus alba</name>
    <dbReference type="NCBI Taxonomy" id="2899544"/>
    <lineage>
        <taxon>Bacteria</taxon>
        <taxon>Pseudomonadati</taxon>
        <taxon>Pseudomonadota</taxon>
        <taxon>Gammaproteobacteria</taxon>
        <taxon>Enterobacterales</taxon>
        <taxon>Enterobacteriaceae</taxon>
        <taxon>Intestinirhabdus</taxon>
    </lineage>
</organism>
<dbReference type="SUPFAM" id="SSF51182">
    <property type="entry name" value="RmlC-like cupins"/>
    <property type="match status" value="1"/>
</dbReference>
<gene>
    <name evidence="3" type="ORF">GJV78_06985</name>
</gene>
<comment type="caution">
    <text evidence="3">The sequence shown here is derived from an EMBL/GenBank/DDBJ whole genome shotgun (WGS) entry which is preliminary data.</text>
</comment>
<dbReference type="InterPro" id="IPR011051">
    <property type="entry name" value="RmlC_Cupin_sf"/>
</dbReference>
<feature type="domain" description="HTH cro/C1-type" evidence="2">
    <location>
        <begin position="16"/>
        <end position="70"/>
    </location>
</feature>
<dbReference type="InterPro" id="IPR010982">
    <property type="entry name" value="Lambda_DNA-bd_dom_sf"/>
</dbReference>
<dbReference type="InterPro" id="IPR050807">
    <property type="entry name" value="TransReg_Diox_bact_type"/>
</dbReference>
<evidence type="ECO:0000313" key="3">
    <source>
        <dbReference type="EMBL" id="MTH46004.1"/>
    </source>
</evidence>
<dbReference type="Proteomes" id="UP000477739">
    <property type="component" value="Unassembled WGS sequence"/>
</dbReference>
<evidence type="ECO:0000259" key="2">
    <source>
        <dbReference type="PROSITE" id="PS50943"/>
    </source>
</evidence>
<dbReference type="SMART" id="SM00530">
    <property type="entry name" value="HTH_XRE"/>
    <property type="match status" value="1"/>
</dbReference>
<dbReference type="EMBL" id="WMJZ01000007">
    <property type="protein sequence ID" value="MTH46004.1"/>
    <property type="molecule type" value="Genomic_DNA"/>
</dbReference>
<accession>A0A6L6IJ83</accession>
<evidence type="ECO:0000313" key="4">
    <source>
        <dbReference type="Proteomes" id="UP000477739"/>
    </source>
</evidence>
<protein>
    <submittedName>
        <fullName evidence="3">Helix-turn-helix domain-containing protein</fullName>
    </submittedName>
</protein>